<sequence>MPVSANPAVAGQFYGVQVIPVGEPVHEIDGSVHPALDNAVAARTKPRTTLYFKRDMNHSHLLRRTDYARGELYYVSAMRNAMGFTEFAAARGSTD</sequence>
<gene>
    <name evidence="1" type="ORF">HMPREF0591_2699</name>
</gene>
<organism evidence="1 2">
    <name type="scientific">Mycobacterium parascrofulaceum ATCC BAA-614</name>
    <dbReference type="NCBI Taxonomy" id="525368"/>
    <lineage>
        <taxon>Bacteria</taxon>
        <taxon>Bacillati</taxon>
        <taxon>Actinomycetota</taxon>
        <taxon>Actinomycetes</taxon>
        <taxon>Mycobacteriales</taxon>
        <taxon>Mycobacteriaceae</taxon>
        <taxon>Mycobacterium</taxon>
        <taxon>Mycobacterium simiae complex</taxon>
    </lineage>
</organism>
<name>D5P9E1_9MYCO</name>
<reference evidence="1 2" key="1">
    <citation type="submission" date="2010-04" db="EMBL/GenBank/DDBJ databases">
        <authorList>
            <person name="Muzny D."/>
            <person name="Qin X."/>
            <person name="Deng J."/>
            <person name="Jiang H."/>
            <person name="Liu Y."/>
            <person name="Qu J."/>
            <person name="Song X.-Z."/>
            <person name="Zhang L."/>
            <person name="Thornton R."/>
            <person name="Coyle M."/>
            <person name="Francisco L."/>
            <person name="Jackson L."/>
            <person name="Javaid M."/>
            <person name="Korchina V."/>
            <person name="Kovar C."/>
            <person name="Mata R."/>
            <person name="Mathew T."/>
            <person name="Ngo R."/>
            <person name="Nguyen L."/>
            <person name="Nguyen N."/>
            <person name="Okwuonu G."/>
            <person name="Ongeri F."/>
            <person name="Pham C."/>
            <person name="Simmons D."/>
            <person name="Wilczek-Boney K."/>
            <person name="Hale W."/>
            <person name="Jakkamsetti A."/>
            <person name="Pham P."/>
            <person name="Ruth R."/>
            <person name="San Lucas F."/>
            <person name="Warren J."/>
            <person name="Zhang J."/>
            <person name="Zhao Z."/>
            <person name="Zhou C."/>
            <person name="Zhu D."/>
            <person name="Lee S."/>
            <person name="Bess C."/>
            <person name="Blankenburg K."/>
            <person name="Forbes L."/>
            <person name="Fu Q."/>
            <person name="Gubbala S."/>
            <person name="Hirani K."/>
            <person name="Jayaseelan J.C."/>
            <person name="Lara F."/>
            <person name="Munidasa M."/>
            <person name="Palculict T."/>
            <person name="Patil S."/>
            <person name="Pu L.-L."/>
            <person name="Saada N."/>
            <person name="Tang L."/>
            <person name="Weissenberger G."/>
            <person name="Zhu Y."/>
            <person name="Hemphill L."/>
            <person name="Shang Y."/>
            <person name="Youmans B."/>
            <person name="Ayvaz T."/>
            <person name="Ross M."/>
            <person name="Santibanez J."/>
            <person name="Aqrawi P."/>
            <person name="Gross S."/>
            <person name="Joshi V."/>
            <person name="Fowler G."/>
            <person name="Nazareth L."/>
            <person name="Reid J."/>
            <person name="Worley K."/>
            <person name="Petrosino J."/>
            <person name="Highlander S."/>
            <person name="Gibbs R."/>
        </authorList>
    </citation>
    <scope>NUCLEOTIDE SEQUENCE [LARGE SCALE GENOMIC DNA]</scope>
    <source>
        <strain evidence="1 2">ATCC BAA-614</strain>
    </source>
</reference>
<evidence type="ECO:0000313" key="2">
    <source>
        <dbReference type="Proteomes" id="UP000003653"/>
    </source>
</evidence>
<keyword evidence="2" id="KW-1185">Reference proteome</keyword>
<proteinExistence type="predicted"/>
<comment type="caution">
    <text evidence="1">The sequence shown here is derived from an EMBL/GenBank/DDBJ whole genome shotgun (WGS) entry which is preliminary data.</text>
</comment>
<dbReference type="EMBL" id="ADNV01000221">
    <property type="protein sequence ID" value="EFG77307.1"/>
    <property type="molecule type" value="Genomic_DNA"/>
</dbReference>
<dbReference type="HOGENOM" id="CLU_2369834_0_0_11"/>
<evidence type="ECO:0000313" key="1">
    <source>
        <dbReference type="EMBL" id="EFG77307.1"/>
    </source>
</evidence>
<dbReference type="Proteomes" id="UP000003653">
    <property type="component" value="Unassembled WGS sequence"/>
</dbReference>
<accession>D5P9E1</accession>
<protein>
    <submittedName>
        <fullName evidence="1">Uncharacterized protein</fullName>
    </submittedName>
</protein>
<dbReference type="AlphaFoldDB" id="D5P9E1"/>